<protein>
    <submittedName>
        <fullName evidence="7">TetR/AcrR family transcriptional regulator</fullName>
    </submittedName>
</protein>
<dbReference type="SUPFAM" id="SSF46689">
    <property type="entry name" value="Homeodomain-like"/>
    <property type="match status" value="1"/>
</dbReference>
<reference evidence="7 8" key="1">
    <citation type="submission" date="2021-08" db="EMBL/GenBank/DDBJ databases">
        <title>WGS of actinomycetes from Thailand.</title>
        <authorList>
            <person name="Thawai C."/>
        </authorList>
    </citation>
    <scope>NUCLEOTIDE SEQUENCE [LARGE SCALE GENOMIC DNA]</scope>
    <source>
        <strain evidence="7 8">PLK6-54</strain>
    </source>
</reference>
<keyword evidence="2 4" id="KW-0238">DNA-binding</keyword>
<organism evidence="7 8">
    <name type="scientific">Actinacidiphila acidipaludis</name>
    <dbReference type="NCBI Taxonomy" id="2873382"/>
    <lineage>
        <taxon>Bacteria</taxon>
        <taxon>Bacillati</taxon>
        <taxon>Actinomycetota</taxon>
        <taxon>Actinomycetes</taxon>
        <taxon>Kitasatosporales</taxon>
        <taxon>Streptomycetaceae</taxon>
        <taxon>Actinacidiphila</taxon>
    </lineage>
</organism>
<gene>
    <name evidence="7" type="ORF">K7862_08480</name>
</gene>
<feature type="region of interest" description="Disordered" evidence="5">
    <location>
        <begin position="1"/>
        <end position="22"/>
    </location>
</feature>
<dbReference type="RefSeq" id="WP_222961827.1">
    <property type="nucleotide sequence ID" value="NZ_JAINZZ010000007.1"/>
</dbReference>
<dbReference type="PANTHER" id="PTHR30055:SF234">
    <property type="entry name" value="HTH-TYPE TRANSCRIPTIONAL REGULATOR BETI"/>
    <property type="match status" value="1"/>
</dbReference>
<name>A0ABS7Q5G6_9ACTN</name>
<dbReference type="PANTHER" id="PTHR30055">
    <property type="entry name" value="HTH-TYPE TRANSCRIPTIONAL REGULATOR RUTR"/>
    <property type="match status" value="1"/>
</dbReference>
<keyword evidence="8" id="KW-1185">Reference proteome</keyword>
<sequence>MTITADTTETAPRRAPRMRTDAARNRERILAAAREMLVEQGPDVPFDDIARRAGVGNATLYRHFPDRHALLRAVLLFVMSRTADTAEAVAARETDPFTALSGFAHAAVDERAAAFCGMFPAGERPEVTPEMYAEYARFQTALEGLMERAREAGRLRPDITQTDFMIAVSQLSRPLPGLECEGADCHRRLDLFLDGLRPRSADSGSGPSNPSS</sequence>
<evidence type="ECO:0000313" key="7">
    <source>
        <dbReference type="EMBL" id="MBY8877665.1"/>
    </source>
</evidence>
<evidence type="ECO:0000256" key="2">
    <source>
        <dbReference type="ARBA" id="ARBA00023125"/>
    </source>
</evidence>
<comment type="caution">
    <text evidence="7">The sequence shown here is derived from an EMBL/GenBank/DDBJ whole genome shotgun (WGS) entry which is preliminary data.</text>
</comment>
<keyword evidence="3" id="KW-0804">Transcription</keyword>
<dbReference type="Proteomes" id="UP000778578">
    <property type="component" value="Unassembled WGS sequence"/>
</dbReference>
<feature type="domain" description="HTH tetR-type" evidence="6">
    <location>
        <begin position="23"/>
        <end position="82"/>
    </location>
</feature>
<evidence type="ECO:0000256" key="3">
    <source>
        <dbReference type="ARBA" id="ARBA00023163"/>
    </source>
</evidence>
<dbReference type="InterPro" id="IPR001647">
    <property type="entry name" value="HTH_TetR"/>
</dbReference>
<dbReference type="SUPFAM" id="SSF48498">
    <property type="entry name" value="Tetracyclin repressor-like, C-terminal domain"/>
    <property type="match status" value="1"/>
</dbReference>
<keyword evidence="1" id="KW-0805">Transcription regulation</keyword>
<evidence type="ECO:0000256" key="4">
    <source>
        <dbReference type="PROSITE-ProRule" id="PRU00335"/>
    </source>
</evidence>
<dbReference type="InterPro" id="IPR049445">
    <property type="entry name" value="TetR_SbtR-like_C"/>
</dbReference>
<dbReference type="Pfam" id="PF00440">
    <property type="entry name" value="TetR_N"/>
    <property type="match status" value="1"/>
</dbReference>
<dbReference type="EMBL" id="JAINZZ010000007">
    <property type="protein sequence ID" value="MBY8877665.1"/>
    <property type="molecule type" value="Genomic_DNA"/>
</dbReference>
<dbReference type="Gene3D" id="1.10.357.10">
    <property type="entry name" value="Tetracycline Repressor, domain 2"/>
    <property type="match status" value="1"/>
</dbReference>
<dbReference type="Pfam" id="PF21597">
    <property type="entry name" value="TetR_C_43"/>
    <property type="match status" value="1"/>
</dbReference>
<proteinExistence type="predicted"/>
<feature type="compositionally biased region" description="Polar residues" evidence="5">
    <location>
        <begin position="1"/>
        <end position="10"/>
    </location>
</feature>
<evidence type="ECO:0000256" key="5">
    <source>
        <dbReference type="SAM" id="MobiDB-lite"/>
    </source>
</evidence>
<dbReference type="InterPro" id="IPR050109">
    <property type="entry name" value="HTH-type_TetR-like_transc_reg"/>
</dbReference>
<dbReference type="InterPro" id="IPR009057">
    <property type="entry name" value="Homeodomain-like_sf"/>
</dbReference>
<feature type="DNA-binding region" description="H-T-H motif" evidence="4">
    <location>
        <begin position="45"/>
        <end position="64"/>
    </location>
</feature>
<dbReference type="PROSITE" id="PS50977">
    <property type="entry name" value="HTH_TETR_2"/>
    <property type="match status" value="1"/>
</dbReference>
<dbReference type="PRINTS" id="PR00455">
    <property type="entry name" value="HTHTETR"/>
</dbReference>
<accession>A0ABS7Q5G6</accession>
<evidence type="ECO:0000256" key="1">
    <source>
        <dbReference type="ARBA" id="ARBA00023015"/>
    </source>
</evidence>
<dbReference type="InterPro" id="IPR036271">
    <property type="entry name" value="Tet_transcr_reg_TetR-rel_C_sf"/>
</dbReference>
<evidence type="ECO:0000313" key="8">
    <source>
        <dbReference type="Proteomes" id="UP000778578"/>
    </source>
</evidence>
<evidence type="ECO:0000259" key="6">
    <source>
        <dbReference type="PROSITE" id="PS50977"/>
    </source>
</evidence>